<feature type="domain" description="YDG" evidence="2">
    <location>
        <begin position="32"/>
        <end position="98"/>
    </location>
</feature>
<evidence type="ECO:0000259" key="2">
    <source>
        <dbReference type="Pfam" id="PF18657"/>
    </source>
</evidence>
<feature type="domain" description="YDG" evidence="2">
    <location>
        <begin position="109"/>
        <end position="173"/>
    </location>
</feature>
<accession>A0A318J8R6</accession>
<evidence type="ECO:0000313" key="5">
    <source>
        <dbReference type="Proteomes" id="UP000248395"/>
    </source>
</evidence>
<comment type="caution">
    <text evidence="4">The sequence shown here is derived from an EMBL/GenBank/DDBJ whole genome shotgun (WGS) entry which is preliminary data.</text>
</comment>
<reference evidence="4 5" key="1">
    <citation type="submission" date="2018-05" db="EMBL/GenBank/DDBJ databases">
        <title>Genomic Encyclopedia of Type Strains, Phase IV (KMG-IV): sequencing the most valuable type-strain genomes for metagenomic binning, comparative biology and taxonomic classification.</title>
        <authorList>
            <person name="Goeker M."/>
        </authorList>
    </citation>
    <scope>NUCLEOTIDE SEQUENCE [LARGE SCALE GENOMIC DNA]</scope>
    <source>
        <strain evidence="4 5">DSM 25134</strain>
    </source>
</reference>
<dbReference type="AlphaFoldDB" id="A0A318J8R6"/>
<dbReference type="EMBL" id="QJKC01000016">
    <property type="protein sequence ID" value="PXX42975.1"/>
    <property type="molecule type" value="Genomic_DNA"/>
</dbReference>
<dbReference type="Pfam" id="PF18657">
    <property type="entry name" value="YDG"/>
    <property type="match status" value="3"/>
</dbReference>
<protein>
    <recommendedName>
        <fullName evidence="6">MBG domain-containing protein</fullName>
    </recommendedName>
</protein>
<sequence>RALSGFNSLTLSDSDYTLTGATGSMTVNPLAVTLTGSQTYNGTTTAQGSNLTVSNQIVGDTVTVGGSATLASAHAGNRALSGFNSLTLSDSDYTLTGATGSMTVNPLAVTLTGSQTYNGTTTAQGSNLTVSNQIVGDTVTVGGSATLASAHVGSRALSGFNSLTLSDSDYTLTGASGSMTVNPLAVTLTGSQTYNGTTTAQGSNLTVSNLIEGDSVTVGGTAAMAGKVVGNQQLTALGGLSLSNADYTLSGGTGSLAVVPAALTITAANQTVTAGTPYVLSGYTTSGLFGSDTVSSLTETLPGGATSTLPQTPAGSYVITAFNATGSGLSNYNIAYQPGVLTINPLPAISVQQLPANGEHSNASSFSTPVIAFNQGASTFNPPAPSGTSGGAETEGTATHNAPAGNGGNGGIGNSKGETSSGVVQTGSGGGSSGNLQLARQSGEQMTGSPYPDNRYVGDAIQFMTQ</sequence>
<proteinExistence type="predicted"/>
<dbReference type="Proteomes" id="UP000248395">
    <property type="component" value="Unassembled WGS sequence"/>
</dbReference>
<feature type="compositionally biased region" description="Low complexity" evidence="1">
    <location>
        <begin position="391"/>
        <end position="404"/>
    </location>
</feature>
<keyword evidence="5" id="KW-1185">Reference proteome</keyword>
<name>A0A318J8R6_9NEIS</name>
<dbReference type="Pfam" id="PF18676">
    <property type="entry name" value="MBG_2"/>
    <property type="match status" value="1"/>
</dbReference>
<dbReference type="InterPro" id="IPR041286">
    <property type="entry name" value="MBG_2"/>
</dbReference>
<gene>
    <name evidence="4" type="ORF">DFR38_11685</name>
</gene>
<dbReference type="RefSeq" id="WP_158527749.1">
    <property type="nucleotide sequence ID" value="NZ_QJKC01000016.1"/>
</dbReference>
<organism evidence="4 5">
    <name type="scientific">Aquitalea magnusonii</name>
    <dbReference type="NCBI Taxonomy" id="332411"/>
    <lineage>
        <taxon>Bacteria</taxon>
        <taxon>Pseudomonadati</taxon>
        <taxon>Pseudomonadota</taxon>
        <taxon>Betaproteobacteria</taxon>
        <taxon>Neisseriales</taxon>
        <taxon>Chromobacteriaceae</taxon>
        <taxon>Aquitalea</taxon>
    </lineage>
</organism>
<feature type="domain" description="YDG" evidence="2">
    <location>
        <begin position="186"/>
        <end position="250"/>
    </location>
</feature>
<feature type="domain" description="MBG" evidence="3">
    <location>
        <begin position="263"/>
        <end position="342"/>
    </location>
</feature>
<evidence type="ECO:0000259" key="3">
    <source>
        <dbReference type="Pfam" id="PF18676"/>
    </source>
</evidence>
<feature type="compositionally biased region" description="Low complexity" evidence="1">
    <location>
        <begin position="415"/>
        <end position="426"/>
    </location>
</feature>
<evidence type="ECO:0000313" key="4">
    <source>
        <dbReference type="EMBL" id="PXX42975.1"/>
    </source>
</evidence>
<evidence type="ECO:0008006" key="6">
    <source>
        <dbReference type="Google" id="ProtNLM"/>
    </source>
</evidence>
<dbReference type="InterPro" id="IPR041248">
    <property type="entry name" value="YDG"/>
</dbReference>
<feature type="compositionally biased region" description="Polar residues" evidence="1">
    <location>
        <begin position="435"/>
        <end position="448"/>
    </location>
</feature>
<feature type="compositionally biased region" description="Gly residues" evidence="1">
    <location>
        <begin position="405"/>
        <end position="414"/>
    </location>
</feature>
<feature type="non-terminal residue" evidence="4">
    <location>
        <position position="1"/>
    </location>
</feature>
<evidence type="ECO:0000256" key="1">
    <source>
        <dbReference type="SAM" id="MobiDB-lite"/>
    </source>
</evidence>
<dbReference type="OrthoDB" id="218680at2"/>
<feature type="region of interest" description="Disordered" evidence="1">
    <location>
        <begin position="377"/>
        <end position="457"/>
    </location>
</feature>